<sequence length="538" mass="54925">MGSVRILRERQIANSSDTDAGSSSIAVVTRQAAKVQTAVNAVATPQSTQVDDTDASQTTQPNVKAALVTQIVDDSITLVITSTSAADKASVASTAAATSAAQTTTFTLSSSSEKTTSTSASGTSTASSTSNSSTSSTGSTSASTSASNSSSTSAATNTASAATQTPPASSLVPVTSVVNGHTFTTVIDVVPPTSTSSTDSAQATDPPRQDLSTTQTFFDNKAAVGGVFGAVGLISLILLLAIVLKIVRYRARRTFERELDEQVERETRAGTPFAFGKEDDDDLNVMGRAPGLADPEKAYGGGYTINQPGQPYAFGSTAAYATYSSSAAATQPAYYSPNSNLNSTPRRYPSQDTAQIDSRYYNVNAGGSELSHSGSRGSNASYGTLNQPPMNAFSPVSGANSGPIFAPATFNSNYGEYRNVSPPPASLNSGPSVSYAARPGTPSSLTPGANRGVPAAQPAPPRGAFTPLGSRPDSPAILARYGQGHSSSRGSSGDDTYAVDAYATGGAQYLQAPITSTSGGKEPPSPRADLPNPFDRRG</sequence>
<comment type="caution">
    <text evidence="3">The sequence shown here is derived from an EMBL/GenBank/DDBJ whole genome shotgun (WGS) entry which is preliminary data.</text>
</comment>
<feature type="compositionally biased region" description="Low complexity" evidence="1">
    <location>
        <begin position="482"/>
        <end position="493"/>
    </location>
</feature>
<keyword evidence="4" id="KW-1185">Reference proteome</keyword>
<protein>
    <submittedName>
        <fullName evidence="3">Uncharacterized protein</fullName>
    </submittedName>
</protein>
<feature type="transmembrane region" description="Helical" evidence="2">
    <location>
        <begin position="222"/>
        <end position="247"/>
    </location>
</feature>
<feature type="compositionally biased region" description="Low complexity" evidence="1">
    <location>
        <begin position="189"/>
        <end position="206"/>
    </location>
</feature>
<evidence type="ECO:0000313" key="4">
    <source>
        <dbReference type="Proteomes" id="UP000518752"/>
    </source>
</evidence>
<dbReference type="EMBL" id="JAACJN010000007">
    <property type="protein sequence ID" value="KAF5391970.1"/>
    <property type="molecule type" value="Genomic_DNA"/>
</dbReference>
<accession>A0A8H5MEX9</accession>
<feature type="region of interest" description="Disordered" evidence="1">
    <location>
        <begin position="189"/>
        <end position="213"/>
    </location>
</feature>
<feature type="region of interest" description="Disordered" evidence="1">
    <location>
        <begin position="365"/>
        <end position="386"/>
    </location>
</feature>
<gene>
    <name evidence="3" type="ORF">D9757_003289</name>
</gene>
<dbReference type="AlphaFoldDB" id="A0A8H5MEX9"/>
<dbReference type="OrthoDB" id="3062281at2759"/>
<keyword evidence="2" id="KW-1133">Transmembrane helix</keyword>
<organism evidence="3 4">
    <name type="scientific">Collybiopsis confluens</name>
    <dbReference type="NCBI Taxonomy" id="2823264"/>
    <lineage>
        <taxon>Eukaryota</taxon>
        <taxon>Fungi</taxon>
        <taxon>Dikarya</taxon>
        <taxon>Basidiomycota</taxon>
        <taxon>Agaricomycotina</taxon>
        <taxon>Agaricomycetes</taxon>
        <taxon>Agaricomycetidae</taxon>
        <taxon>Agaricales</taxon>
        <taxon>Marasmiineae</taxon>
        <taxon>Omphalotaceae</taxon>
        <taxon>Collybiopsis</taxon>
    </lineage>
</organism>
<proteinExistence type="predicted"/>
<reference evidence="3 4" key="1">
    <citation type="journal article" date="2020" name="ISME J.">
        <title>Uncovering the hidden diversity of litter-decomposition mechanisms in mushroom-forming fungi.</title>
        <authorList>
            <person name="Floudas D."/>
            <person name="Bentzer J."/>
            <person name="Ahren D."/>
            <person name="Johansson T."/>
            <person name="Persson P."/>
            <person name="Tunlid A."/>
        </authorList>
    </citation>
    <scope>NUCLEOTIDE SEQUENCE [LARGE SCALE GENOMIC DNA]</scope>
    <source>
        <strain evidence="3 4">CBS 406.79</strain>
    </source>
</reference>
<feature type="region of interest" description="Disordered" evidence="1">
    <location>
        <begin position="421"/>
        <end position="538"/>
    </location>
</feature>
<name>A0A8H5MEX9_9AGAR</name>
<feature type="region of interest" description="Disordered" evidence="1">
    <location>
        <begin position="102"/>
        <end position="170"/>
    </location>
</feature>
<keyword evidence="2" id="KW-0472">Membrane</keyword>
<evidence type="ECO:0000256" key="1">
    <source>
        <dbReference type="SAM" id="MobiDB-lite"/>
    </source>
</evidence>
<dbReference type="Proteomes" id="UP000518752">
    <property type="component" value="Unassembled WGS sequence"/>
</dbReference>
<feature type="compositionally biased region" description="Polar residues" evidence="1">
    <location>
        <begin position="370"/>
        <end position="386"/>
    </location>
</feature>
<evidence type="ECO:0000256" key="2">
    <source>
        <dbReference type="SAM" id="Phobius"/>
    </source>
</evidence>
<keyword evidence="2" id="KW-0812">Transmembrane</keyword>
<evidence type="ECO:0000313" key="3">
    <source>
        <dbReference type="EMBL" id="KAF5391970.1"/>
    </source>
</evidence>